<protein>
    <recommendedName>
        <fullName evidence="1">Transcription regulator PadR N-terminal domain-containing protein</fullName>
    </recommendedName>
</protein>
<comment type="caution">
    <text evidence="2">The sequence shown here is derived from an EMBL/GenBank/DDBJ whole genome shotgun (WGS) entry which is preliminary data.</text>
</comment>
<dbReference type="RefSeq" id="WP_087216313.1">
    <property type="nucleotide sequence ID" value="NZ_CANCWL010000002.1"/>
</dbReference>
<proteinExistence type="predicted"/>
<reference evidence="3" key="1">
    <citation type="submission" date="2017-04" db="EMBL/GenBank/DDBJ databases">
        <title>Function of individual gut microbiota members based on whole genome sequencing of pure cultures obtained from chicken caecum.</title>
        <authorList>
            <person name="Medvecky M."/>
            <person name="Cejkova D."/>
            <person name="Polansky O."/>
            <person name="Karasova D."/>
            <person name="Kubasova T."/>
            <person name="Cizek A."/>
            <person name="Rychlik I."/>
        </authorList>
    </citation>
    <scope>NUCLEOTIDE SEQUENCE [LARGE SCALE GENOMIC DNA]</scope>
    <source>
        <strain evidence="3">An71</strain>
    </source>
</reference>
<dbReference type="AlphaFoldDB" id="A0A1Y3U0L5"/>
<dbReference type="InterPro" id="IPR036388">
    <property type="entry name" value="WH-like_DNA-bd_sf"/>
</dbReference>
<dbReference type="Proteomes" id="UP000195868">
    <property type="component" value="Unassembled WGS sequence"/>
</dbReference>
<dbReference type="Pfam" id="PF03551">
    <property type="entry name" value="PadR"/>
    <property type="match status" value="1"/>
</dbReference>
<dbReference type="InterPro" id="IPR036390">
    <property type="entry name" value="WH_DNA-bd_sf"/>
</dbReference>
<gene>
    <name evidence="2" type="ORF">B5G22_11655</name>
</gene>
<evidence type="ECO:0000259" key="1">
    <source>
        <dbReference type="Pfam" id="PF03551"/>
    </source>
</evidence>
<name>A0A1Y3U0L5_LIMRT</name>
<organism evidence="2 3">
    <name type="scientific">Limosilactobacillus reuteri</name>
    <name type="common">Lactobacillus reuteri</name>
    <dbReference type="NCBI Taxonomy" id="1598"/>
    <lineage>
        <taxon>Bacteria</taxon>
        <taxon>Bacillati</taxon>
        <taxon>Bacillota</taxon>
        <taxon>Bacilli</taxon>
        <taxon>Lactobacillales</taxon>
        <taxon>Lactobacillaceae</taxon>
        <taxon>Limosilactobacillus</taxon>
    </lineage>
</organism>
<dbReference type="Gene3D" id="1.10.10.10">
    <property type="entry name" value="Winged helix-like DNA-binding domain superfamily/Winged helix DNA-binding domain"/>
    <property type="match status" value="1"/>
</dbReference>
<dbReference type="InterPro" id="IPR005149">
    <property type="entry name" value="Tscrpt_reg_PadR_N"/>
</dbReference>
<dbReference type="SUPFAM" id="SSF46785">
    <property type="entry name" value="Winged helix' DNA-binding domain"/>
    <property type="match status" value="1"/>
</dbReference>
<evidence type="ECO:0000313" key="3">
    <source>
        <dbReference type="Proteomes" id="UP000195868"/>
    </source>
</evidence>
<evidence type="ECO:0000313" key="2">
    <source>
        <dbReference type="EMBL" id="OUN40738.1"/>
    </source>
</evidence>
<accession>A0A1Y3U0L5</accession>
<sequence>MKIQITADLLDGMVLAILEHKDYYGYALTQRMQSAITISESTMYPVLRRLKKDGYLIVNTDLKLSEITGLKMYFFTGLNAVLYVVPCNLSCDMIYQKF</sequence>
<dbReference type="EMBL" id="NFHN01000084">
    <property type="protein sequence ID" value="OUN40738.1"/>
    <property type="molecule type" value="Genomic_DNA"/>
</dbReference>
<feature type="domain" description="Transcription regulator PadR N-terminal" evidence="1">
    <location>
        <begin position="14"/>
        <end position="56"/>
    </location>
</feature>